<dbReference type="STRING" id="947013.SAMN04488109_4176"/>
<sequence length="251" mass="28740">MQVGILRIGTSGIVVPGTKETFPEEYRSGSRLHYYGSLFNTLEVNSSFYKVPLPATFEKWSQEVPDDFKFTVKLWRAITHKKKLPYDPEDITAFLRAADKIGDKKGCLLVQFPTSVKIELRREVKNILKQIHALNSAPGWRVCVEFRDINWYIGPVYELLDRYEASAVLHDMPGSKPPVSDEATRVVYLRFHGPEGNYRGGYSPEFLEGYAAMIKTWLARDKEVYVYFNNTVGSAFEDAQTLRKLVEESNP</sequence>
<dbReference type="EMBL" id="FQWQ01000003">
    <property type="protein sequence ID" value="SHH52124.1"/>
    <property type="molecule type" value="Genomic_DNA"/>
</dbReference>
<evidence type="ECO:0000313" key="2">
    <source>
        <dbReference type="Proteomes" id="UP000184212"/>
    </source>
</evidence>
<dbReference type="AlphaFoldDB" id="A0A1M5TN42"/>
<reference evidence="1 2" key="1">
    <citation type="submission" date="2016-11" db="EMBL/GenBank/DDBJ databases">
        <authorList>
            <person name="Jaros S."/>
            <person name="Januszkiewicz K."/>
            <person name="Wedrychowicz H."/>
        </authorList>
    </citation>
    <scope>NUCLEOTIDE SEQUENCE [LARGE SCALE GENOMIC DNA]</scope>
    <source>
        <strain evidence="1 2">DSM 24574</strain>
    </source>
</reference>
<dbReference type="Pfam" id="PF01904">
    <property type="entry name" value="DUF72"/>
    <property type="match status" value="1"/>
</dbReference>
<dbReference type="Proteomes" id="UP000184212">
    <property type="component" value="Unassembled WGS sequence"/>
</dbReference>
<evidence type="ECO:0000313" key="1">
    <source>
        <dbReference type="EMBL" id="SHH52124.1"/>
    </source>
</evidence>
<proteinExistence type="predicted"/>
<name>A0A1M5TN42_9BACT</name>
<accession>A0A1M5TN42</accession>
<dbReference type="InterPro" id="IPR002763">
    <property type="entry name" value="DUF72"/>
</dbReference>
<dbReference type="PANTHER" id="PTHR30348">
    <property type="entry name" value="UNCHARACTERIZED PROTEIN YECE"/>
    <property type="match status" value="1"/>
</dbReference>
<organism evidence="1 2">
    <name type="scientific">Chryseolinea serpens</name>
    <dbReference type="NCBI Taxonomy" id="947013"/>
    <lineage>
        <taxon>Bacteria</taxon>
        <taxon>Pseudomonadati</taxon>
        <taxon>Bacteroidota</taxon>
        <taxon>Cytophagia</taxon>
        <taxon>Cytophagales</taxon>
        <taxon>Fulvivirgaceae</taxon>
        <taxon>Chryseolinea</taxon>
    </lineage>
</organism>
<protein>
    <submittedName>
        <fullName evidence="1">Uncharacterized conserved protein YecE, DUF72 family</fullName>
    </submittedName>
</protein>
<gene>
    <name evidence="1" type="ORF">SAMN04488109_4176</name>
</gene>
<dbReference type="Gene3D" id="3.20.20.410">
    <property type="entry name" value="Protein of unknown function UPF0759"/>
    <property type="match status" value="1"/>
</dbReference>
<dbReference type="OrthoDB" id="9780310at2"/>
<keyword evidence="2" id="KW-1185">Reference proteome</keyword>
<dbReference type="InterPro" id="IPR036520">
    <property type="entry name" value="UPF0759_sf"/>
</dbReference>
<dbReference type="SUPFAM" id="SSF117396">
    <property type="entry name" value="TM1631-like"/>
    <property type="match status" value="1"/>
</dbReference>
<dbReference type="PANTHER" id="PTHR30348:SF14">
    <property type="entry name" value="BLR8050 PROTEIN"/>
    <property type="match status" value="1"/>
</dbReference>